<dbReference type="SUPFAM" id="SSF109854">
    <property type="entry name" value="DinB/YfiT-like putative metalloenzymes"/>
    <property type="match status" value="1"/>
</dbReference>
<dbReference type="PANTHER" id="PTHR40758">
    <property type="entry name" value="CONSERVED PROTEIN"/>
    <property type="match status" value="1"/>
</dbReference>
<evidence type="ECO:0000313" key="4">
    <source>
        <dbReference type="Proteomes" id="UP001596380"/>
    </source>
</evidence>
<name>A0ABW2CX51_9ACTN</name>
<protein>
    <submittedName>
        <fullName evidence="3">Maleylpyruvate isomerase family mycothiol-dependent enzyme</fullName>
    </submittedName>
</protein>
<reference evidence="4" key="1">
    <citation type="journal article" date="2019" name="Int. J. Syst. Evol. Microbiol.">
        <title>The Global Catalogue of Microorganisms (GCM) 10K type strain sequencing project: providing services to taxonomists for standard genome sequencing and annotation.</title>
        <authorList>
            <consortium name="The Broad Institute Genomics Platform"/>
            <consortium name="The Broad Institute Genome Sequencing Center for Infectious Disease"/>
            <person name="Wu L."/>
            <person name="Ma J."/>
        </authorList>
    </citation>
    <scope>NUCLEOTIDE SEQUENCE [LARGE SCALE GENOMIC DNA]</scope>
    <source>
        <strain evidence="4">JCM 3369</strain>
    </source>
</reference>
<dbReference type="Gene3D" id="1.20.120.450">
    <property type="entry name" value="dinb family like domain"/>
    <property type="match status" value="1"/>
</dbReference>
<dbReference type="InterPro" id="IPR024344">
    <property type="entry name" value="MDMPI_metal-binding"/>
</dbReference>
<comment type="caution">
    <text evidence="3">The sequence shown here is derived from an EMBL/GenBank/DDBJ whole genome shotgun (WGS) entry which is preliminary data.</text>
</comment>
<dbReference type="Pfam" id="PF07398">
    <property type="entry name" value="MDMPI_C"/>
    <property type="match status" value="1"/>
</dbReference>
<gene>
    <name evidence="3" type="ORF">ACFQKB_42005</name>
</gene>
<dbReference type="NCBIfam" id="TIGR03083">
    <property type="entry name" value="maleylpyruvate isomerase family mycothiol-dependent enzyme"/>
    <property type="match status" value="1"/>
</dbReference>
<evidence type="ECO:0000259" key="1">
    <source>
        <dbReference type="Pfam" id="PF07398"/>
    </source>
</evidence>
<dbReference type="RefSeq" id="WP_160819215.1">
    <property type="nucleotide sequence ID" value="NZ_JBHSXS010000052.1"/>
</dbReference>
<dbReference type="PANTHER" id="PTHR40758:SF1">
    <property type="entry name" value="CONSERVED PROTEIN"/>
    <property type="match status" value="1"/>
</dbReference>
<dbReference type="InterPro" id="IPR010872">
    <property type="entry name" value="MDMPI_C-term_domain"/>
</dbReference>
<keyword evidence="3" id="KW-0413">Isomerase</keyword>
<dbReference type="EMBL" id="JBHSXS010000052">
    <property type="protein sequence ID" value="MFC6886394.1"/>
    <property type="molecule type" value="Genomic_DNA"/>
</dbReference>
<dbReference type="Proteomes" id="UP001596380">
    <property type="component" value="Unassembled WGS sequence"/>
</dbReference>
<accession>A0ABW2CX51</accession>
<proteinExistence type="predicted"/>
<sequence length="265" mass="28143">MTAGTLDHHRYCDATEAQLAAILDAADAAGPDEPVPGCPGWTVGDLLRHLGYVHRWAGGMVEVAAQDVVPMRDLAGTAPKDPAELRAWFVDGAAALLAALRATDPETVMWAWGAGGRAGFWARRMLHENAVHRCDAEVAAGRDPAVDADIAADGIEELLGLLPRASMFAPKTANLRGKGEVLALAAPDAGARWLLRLQPDGFTWTREDAAAATGGPDVSDAQAAVRGNVSDLFLFLWGRRKLGDPRLEFSGDDALLVHWVENSAL</sequence>
<evidence type="ECO:0000259" key="2">
    <source>
        <dbReference type="Pfam" id="PF11716"/>
    </source>
</evidence>
<feature type="domain" description="MDMPI C-terminal" evidence="1">
    <location>
        <begin position="149"/>
        <end position="256"/>
    </location>
</feature>
<evidence type="ECO:0000313" key="3">
    <source>
        <dbReference type="EMBL" id="MFC6886394.1"/>
    </source>
</evidence>
<feature type="domain" description="Mycothiol-dependent maleylpyruvate isomerase metal-binding" evidence="2">
    <location>
        <begin position="14"/>
        <end position="136"/>
    </location>
</feature>
<organism evidence="3 4">
    <name type="scientific">Actinomadura yumaensis</name>
    <dbReference type="NCBI Taxonomy" id="111807"/>
    <lineage>
        <taxon>Bacteria</taxon>
        <taxon>Bacillati</taxon>
        <taxon>Actinomycetota</taxon>
        <taxon>Actinomycetes</taxon>
        <taxon>Streptosporangiales</taxon>
        <taxon>Thermomonosporaceae</taxon>
        <taxon>Actinomadura</taxon>
    </lineage>
</organism>
<dbReference type="GO" id="GO:0016853">
    <property type="term" value="F:isomerase activity"/>
    <property type="evidence" value="ECO:0007669"/>
    <property type="project" value="UniProtKB-KW"/>
</dbReference>
<dbReference type="Pfam" id="PF11716">
    <property type="entry name" value="MDMPI_N"/>
    <property type="match status" value="1"/>
</dbReference>
<keyword evidence="4" id="KW-1185">Reference proteome</keyword>
<dbReference type="InterPro" id="IPR017517">
    <property type="entry name" value="Maleyloyr_isom"/>
</dbReference>
<dbReference type="InterPro" id="IPR034660">
    <property type="entry name" value="DinB/YfiT-like"/>
</dbReference>